<dbReference type="Proteomes" id="UP000801492">
    <property type="component" value="Unassembled WGS sequence"/>
</dbReference>
<keyword evidence="2" id="KW-1185">Reference proteome</keyword>
<evidence type="ECO:0000313" key="2">
    <source>
        <dbReference type="Proteomes" id="UP000801492"/>
    </source>
</evidence>
<dbReference type="PANTHER" id="PTHR46113:SF1">
    <property type="entry name" value="PEPTIDASE M17 LEUCYL AMINOPEPTIDASE N-TERMINAL DOMAIN-CONTAINING PROTEIN"/>
    <property type="match status" value="1"/>
</dbReference>
<reference evidence="1" key="1">
    <citation type="submission" date="2019-08" db="EMBL/GenBank/DDBJ databases">
        <title>The genome of the North American firefly Photinus pyralis.</title>
        <authorList>
            <consortium name="Photinus pyralis genome working group"/>
            <person name="Fallon T.R."/>
            <person name="Sander Lower S.E."/>
            <person name="Weng J.-K."/>
        </authorList>
    </citation>
    <scope>NUCLEOTIDE SEQUENCE</scope>
    <source>
        <strain evidence="1">TRF0915ILg1</strain>
        <tissue evidence="1">Whole body</tissue>
    </source>
</reference>
<dbReference type="OrthoDB" id="6626714at2759"/>
<dbReference type="PANTHER" id="PTHR46113">
    <property type="entry name" value="SNAC DOMAIN-CONTAINING PROTEIN"/>
    <property type="match status" value="1"/>
</dbReference>
<name>A0A8K0CRD3_IGNLU</name>
<sequence>NISNCDTSSELVELIAENREETFFFCLKILKNNQEPRYDYTEFLELVVILLGGTPPKGNKIRKPGAYHQARWMAKAIYSIKGFLLRSEFAITGVEEKALCRICGFIVVNYIKPWFTANKTTEAPWNDILLSKNLNKYNEKDAIPVLFSLFDDNAPLEEKQQMTEKLRELINSKKIEDVEDEDLTPKKYLLPYDELNDFLEKDLPYSLITKRSLNLFKRKEIFNSINVVNDTAERGVKLMEEFSTAFTKNEHQKHFILQVRHSFFIFVLQLSVS</sequence>
<protein>
    <submittedName>
        <fullName evidence="1">Uncharacterized protein</fullName>
    </submittedName>
</protein>
<dbReference type="AlphaFoldDB" id="A0A8K0CRD3"/>
<comment type="caution">
    <text evidence="1">The sequence shown here is derived from an EMBL/GenBank/DDBJ whole genome shotgun (WGS) entry which is preliminary data.</text>
</comment>
<gene>
    <name evidence="1" type="ORF">ILUMI_15004</name>
</gene>
<evidence type="ECO:0000313" key="1">
    <source>
        <dbReference type="EMBL" id="KAF2891169.1"/>
    </source>
</evidence>
<proteinExistence type="predicted"/>
<feature type="non-terminal residue" evidence="1">
    <location>
        <position position="273"/>
    </location>
</feature>
<organism evidence="1 2">
    <name type="scientific">Ignelater luminosus</name>
    <name type="common">Cucubano</name>
    <name type="synonym">Pyrophorus luminosus</name>
    <dbReference type="NCBI Taxonomy" id="2038154"/>
    <lineage>
        <taxon>Eukaryota</taxon>
        <taxon>Metazoa</taxon>
        <taxon>Ecdysozoa</taxon>
        <taxon>Arthropoda</taxon>
        <taxon>Hexapoda</taxon>
        <taxon>Insecta</taxon>
        <taxon>Pterygota</taxon>
        <taxon>Neoptera</taxon>
        <taxon>Endopterygota</taxon>
        <taxon>Coleoptera</taxon>
        <taxon>Polyphaga</taxon>
        <taxon>Elateriformia</taxon>
        <taxon>Elateroidea</taxon>
        <taxon>Elateridae</taxon>
        <taxon>Agrypninae</taxon>
        <taxon>Pyrophorini</taxon>
        <taxon>Ignelater</taxon>
    </lineage>
</organism>
<accession>A0A8K0CRD3</accession>
<dbReference type="EMBL" id="VTPC01037413">
    <property type="protein sequence ID" value="KAF2891169.1"/>
    <property type="molecule type" value="Genomic_DNA"/>
</dbReference>